<dbReference type="InterPro" id="IPR050766">
    <property type="entry name" value="Bact_Lucif_Oxidored"/>
</dbReference>
<dbReference type="PANTHER" id="PTHR30137:SF19">
    <property type="entry name" value="LUCIFERASE-LIKE MONOOXYGENASE"/>
    <property type="match status" value="1"/>
</dbReference>
<dbReference type="SUPFAM" id="SSF51679">
    <property type="entry name" value="Bacterial luciferase-like"/>
    <property type="match status" value="1"/>
</dbReference>
<dbReference type="Gene3D" id="3.20.20.30">
    <property type="entry name" value="Luciferase-like domain"/>
    <property type="match status" value="1"/>
</dbReference>
<dbReference type="EMBL" id="CP015108">
    <property type="protein sequence ID" value="ARF13442.1"/>
    <property type="molecule type" value="Genomic_DNA"/>
</dbReference>
<name>A0ABM6JTJ8_SPOUR</name>
<evidence type="ECO:0000256" key="1">
    <source>
        <dbReference type="ARBA" id="ARBA00007789"/>
    </source>
</evidence>
<dbReference type="NCBIfam" id="TIGR03558">
    <property type="entry name" value="oxido_grp_1"/>
    <property type="match status" value="1"/>
</dbReference>
<organism evidence="3 4">
    <name type="scientific">Sporosarcina ureae</name>
    <dbReference type="NCBI Taxonomy" id="1571"/>
    <lineage>
        <taxon>Bacteria</taxon>
        <taxon>Bacillati</taxon>
        <taxon>Bacillota</taxon>
        <taxon>Bacilli</taxon>
        <taxon>Bacillales</taxon>
        <taxon>Caryophanaceae</taxon>
        <taxon>Sporosarcina</taxon>
    </lineage>
</organism>
<evidence type="ECO:0000313" key="4">
    <source>
        <dbReference type="Proteomes" id="UP000192486"/>
    </source>
</evidence>
<reference evidence="3 4" key="1">
    <citation type="submission" date="2016-04" db="EMBL/GenBank/DDBJ databases">
        <title>Comparative Genomics and Epigenetics of Sporosarcina ureae.</title>
        <authorList>
            <person name="Oliver A.S."/>
            <person name="Cooper K.K."/>
        </authorList>
    </citation>
    <scope>NUCLEOTIDE SEQUENCE [LARGE SCALE GENOMIC DNA]</scope>
    <source>
        <strain evidence="3 4">S204</strain>
    </source>
</reference>
<evidence type="ECO:0000313" key="3">
    <source>
        <dbReference type="EMBL" id="ARF13442.1"/>
    </source>
</evidence>
<accession>A0ABM6JTJ8</accession>
<dbReference type="InterPro" id="IPR036661">
    <property type="entry name" value="Luciferase-like_sf"/>
</dbReference>
<gene>
    <name evidence="3" type="ORF">SporoS204_04120</name>
</gene>
<sequence>MKIQLSILDQSPITSGSHAHEAFQQTATLAKKAEELGYSRFWVSEHHDAPTLAGSSPEILMAHLATVTSTIRIGSGGVMLPHYSPYKVAENFKVLEALFPGRIDAGVGRAPAGMPRATYALNNGEYLNRDQYPQQIDDLHMYLHDALPTDHPYEGLKATPLTNNAPPIWMLGTSKESADLAAQKGLPYMFAQFINSEGGREAAKYYRDHFQASAYTSLPKQAVAVFLFCAETEEKADWIASSLDLLMIMQQQGMKVEGTPSPEQAAAYPYSQLERELVQLNRERMIVGTPKSARRQLEQIAEDFGAEEIMLVSITYHFHDKLKSYELIMQEFLKGEKSNEFD</sequence>
<dbReference type="Pfam" id="PF00296">
    <property type="entry name" value="Bac_luciferase"/>
    <property type="match status" value="1"/>
</dbReference>
<dbReference type="RefSeq" id="WP_029055151.1">
    <property type="nucleotide sequence ID" value="NZ_CP015108.1"/>
</dbReference>
<keyword evidence="4" id="KW-1185">Reference proteome</keyword>
<evidence type="ECO:0000259" key="2">
    <source>
        <dbReference type="Pfam" id="PF00296"/>
    </source>
</evidence>
<comment type="similarity">
    <text evidence="1">To bacterial alkanal monooxygenase alpha and beta chains.</text>
</comment>
<dbReference type="PANTHER" id="PTHR30137">
    <property type="entry name" value="LUCIFERASE-LIKE MONOOXYGENASE"/>
    <property type="match status" value="1"/>
</dbReference>
<dbReference type="InterPro" id="IPR019949">
    <property type="entry name" value="CmoO-like"/>
</dbReference>
<protein>
    <recommendedName>
        <fullName evidence="2">Luciferase-like domain-containing protein</fullName>
    </recommendedName>
</protein>
<dbReference type="InterPro" id="IPR011251">
    <property type="entry name" value="Luciferase-like_dom"/>
</dbReference>
<feature type="domain" description="Luciferase-like" evidence="2">
    <location>
        <begin position="5"/>
        <end position="306"/>
    </location>
</feature>
<dbReference type="Proteomes" id="UP000192486">
    <property type="component" value="Chromosome"/>
</dbReference>
<proteinExistence type="predicted"/>